<proteinExistence type="predicted"/>
<protein>
    <submittedName>
        <fullName evidence="2">Uncharacterized protein</fullName>
    </submittedName>
</protein>
<dbReference type="AlphaFoldDB" id="A0AAE1N7R5"/>
<dbReference type="EMBL" id="JAWXYG010000001">
    <property type="protein sequence ID" value="KAK4284985.1"/>
    <property type="molecule type" value="Genomic_DNA"/>
</dbReference>
<sequence>MNVSFLLARLKKLKSLASRFKRYRETIIKRDGVEEEKKMLELKLVEVKETISRLNVELHSLKLESFDLEAQFQDLANAL</sequence>
<keyword evidence="3" id="KW-1185">Reference proteome</keyword>
<evidence type="ECO:0000313" key="3">
    <source>
        <dbReference type="Proteomes" id="UP001293593"/>
    </source>
</evidence>
<keyword evidence="1" id="KW-0175">Coiled coil</keyword>
<evidence type="ECO:0000256" key="1">
    <source>
        <dbReference type="SAM" id="Coils"/>
    </source>
</evidence>
<evidence type="ECO:0000313" key="2">
    <source>
        <dbReference type="EMBL" id="KAK4284985.1"/>
    </source>
</evidence>
<organism evidence="2 3">
    <name type="scientific">Acacia crassicarpa</name>
    <name type="common">northern wattle</name>
    <dbReference type="NCBI Taxonomy" id="499986"/>
    <lineage>
        <taxon>Eukaryota</taxon>
        <taxon>Viridiplantae</taxon>
        <taxon>Streptophyta</taxon>
        <taxon>Embryophyta</taxon>
        <taxon>Tracheophyta</taxon>
        <taxon>Spermatophyta</taxon>
        <taxon>Magnoliopsida</taxon>
        <taxon>eudicotyledons</taxon>
        <taxon>Gunneridae</taxon>
        <taxon>Pentapetalae</taxon>
        <taxon>rosids</taxon>
        <taxon>fabids</taxon>
        <taxon>Fabales</taxon>
        <taxon>Fabaceae</taxon>
        <taxon>Caesalpinioideae</taxon>
        <taxon>mimosoid clade</taxon>
        <taxon>Acacieae</taxon>
        <taxon>Acacia</taxon>
    </lineage>
</organism>
<dbReference type="Proteomes" id="UP001293593">
    <property type="component" value="Unassembled WGS sequence"/>
</dbReference>
<comment type="caution">
    <text evidence="2">The sequence shown here is derived from an EMBL/GenBank/DDBJ whole genome shotgun (WGS) entry which is preliminary data.</text>
</comment>
<accession>A0AAE1N7R5</accession>
<reference evidence="2" key="1">
    <citation type="submission" date="2023-10" db="EMBL/GenBank/DDBJ databases">
        <title>Chromosome-level genome of the transformable northern wattle, Acacia crassicarpa.</title>
        <authorList>
            <person name="Massaro I."/>
            <person name="Sinha N.R."/>
            <person name="Poethig S."/>
            <person name="Leichty A.R."/>
        </authorList>
    </citation>
    <scope>NUCLEOTIDE SEQUENCE</scope>
    <source>
        <strain evidence="2">Acra3RX</strain>
        <tissue evidence="2">Leaf</tissue>
    </source>
</reference>
<name>A0AAE1N7R5_9FABA</name>
<gene>
    <name evidence="2" type="ORF">QN277_001742</name>
</gene>
<feature type="coiled-coil region" evidence="1">
    <location>
        <begin position="30"/>
        <end position="64"/>
    </location>
</feature>